<feature type="domain" description="Tripartite ATP-independent periplasmic transporters DctQ component" evidence="10">
    <location>
        <begin position="34"/>
        <end position="158"/>
    </location>
</feature>
<comment type="similarity">
    <text evidence="8 9">Belongs to the TRAP transporter small permease family.</text>
</comment>
<evidence type="ECO:0000256" key="1">
    <source>
        <dbReference type="ARBA" id="ARBA00004429"/>
    </source>
</evidence>
<accession>A0A7W6K814</accession>
<reference evidence="11 12" key="1">
    <citation type="submission" date="2020-08" db="EMBL/GenBank/DDBJ databases">
        <title>Genomic Encyclopedia of Type Strains, Phase IV (KMG-IV): sequencing the most valuable type-strain genomes for metagenomic binning, comparative biology and taxonomic classification.</title>
        <authorList>
            <person name="Goeker M."/>
        </authorList>
    </citation>
    <scope>NUCLEOTIDE SEQUENCE [LARGE SCALE GENOMIC DNA]</scope>
    <source>
        <strain evidence="11 12">DSM 26385</strain>
    </source>
</reference>
<feature type="transmembrane region" description="Helical" evidence="9">
    <location>
        <begin position="138"/>
        <end position="157"/>
    </location>
</feature>
<feature type="transmembrane region" description="Helical" evidence="9">
    <location>
        <begin position="97"/>
        <end position="118"/>
    </location>
</feature>
<name>A0A7W6K814_9HYPH</name>
<keyword evidence="3" id="KW-1003">Cell membrane</keyword>
<evidence type="ECO:0000256" key="4">
    <source>
        <dbReference type="ARBA" id="ARBA00022519"/>
    </source>
</evidence>
<comment type="caution">
    <text evidence="11">The sequence shown here is derived from an EMBL/GenBank/DDBJ whole genome shotgun (WGS) entry which is preliminary data.</text>
</comment>
<keyword evidence="7 9" id="KW-0472">Membrane</keyword>
<proteinExistence type="inferred from homology"/>
<comment type="subcellular location">
    <subcellularLocation>
        <location evidence="1 9">Cell inner membrane</location>
        <topology evidence="1 9">Multi-pass membrane protein</topology>
    </subcellularLocation>
</comment>
<comment type="subunit">
    <text evidence="9">The complex comprises the extracytoplasmic solute receptor protein and the two transmembrane proteins.</text>
</comment>
<evidence type="ECO:0000259" key="10">
    <source>
        <dbReference type="Pfam" id="PF04290"/>
    </source>
</evidence>
<evidence type="ECO:0000256" key="9">
    <source>
        <dbReference type="RuleBase" id="RU369079"/>
    </source>
</evidence>
<dbReference type="EMBL" id="JACIDU010000028">
    <property type="protein sequence ID" value="MBB4105737.1"/>
    <property type="molecule type" value="Genomic_DNA"/>
</dbReference>
<dbReference type="InterPro" id="IPR055348">
    <property type="entry name" value="DctQ"/>
</dbReference>
<evidence type="ECO:0000256" key="2">
    <source>
        <dbReference type="ARBA" id="ARBA00022448"/>
    </source>
</evidence>
<feature type="transmembrane region" description="Helical" evidence="9">
    <location>
        <begin position="58"/>
        <end position="76"/>
    </location>
</feature>
<evidence type="ECO:0000256" key="5">
    <source>
        <dbReference type="ARBA" id="ARBA00022692"/>
    </source>
</evidence>
<keyword evidence="12" id="KW-1185">Reference proteome</keyword>
<dbReference type="GO" id="GO:0015740">
    <property type="term" value="P:C4-dicarboxylate transport"/>
    <property type="evidence" value="ECO:0007669"/>
    <property type="project" value="TreeGrafter"/>
</dbReference>
<organism evidence="11 12">
    <name type="scientific">Allorhizobium borbori</name>
    <dbReference type="NCBI Taxonomy" id="485907"/>
    <lineage>
        <taxon>Bacteria</taxon>
        <taxon>Pseudomonadati</taxon>
        <taxon>Pseudomonadota</taxon>
        <taxon>Alphaproteobacteria</taxon>
        <taxon>Hyphomicrobiales</taxon>
        <taxon>Rhizobiaceae</taxon>
        <taxon>Rhizobium/Agrobacterium group</taxon>
        <taxon>Allorhizobium</taxon>
    </lineage>
</organism>
<sequence length="166" mass="17914">MSGGNTGAKPDQRRATDGAHLVLSVMCGVMLFGMMFVTLIDVLGRYIFNSPLQGGTELTAMLLVSTIFVGLPAVCLDEENVTVDLLVGFFPAWIHPLRIRLIRILSAGVLAVVTWRLVEHGQALSSYGETTVSLHIPVAPFAYVCAVCTAIAALITFRHGVSRRPF</sequence>
<evidence type="ECO:0000313" key="11">
    <source>
        <dbReference type="EMBL" id="MBB4105737.1"/>
    </source>
</evidence>
<evidence type="ECO:0000256" key="6">
    <source>
        <dbReference type="ARBA" id="ARBA00022989"/>
    </source>
</evidence>
<evidence type="ECO:0000256" key="7">
    <source>
        <dbReference type="ARBA" id="ARBA00023136"/>
    </source>
</evidence>
<feature type="transmembrane region" description="Helical" evidence="9">
    <location>
        <begin position="21"/>
        <end position="46"/>
    </location>
</feature>
<dbReference type="GO" id="GO:0022857">
    <property type="term" value="F:transmembrane transporter activity"/>
    <property type="evidence" value="ECO:0007669"/>
    <property type="project" value="UniProtKB-UniRule"/>
</dbReference>
<keyword evidence="5 9" id="KW-0812">Transmembrane</keyword>
<protein>
    <recommendedName>
        <fullName evidence="9">TRAP transporter small permease protein</fullName>
    </recommendedName>
</protein>
<keyword evidence="4 9" id="KW-0997">Cell inner membrane</keyword>
<dbReference type="PANTHER" id="PTHR35011:SF2">
    <property type="entry name" value="2,3-DIKETO-L-GULONATE TRAP TRANSPORTER SMALL PERMEASE PROTEIN YIAM"/>
    <property type="match status" value="1"/>
</dbReference>
<dbReference type="AlphaFoldDB" id="A0A7W6K814"/>
<dbReference type="Pfam" id="PF04290">
    <property type="entry name" value="DctQ"/>
    <property type="match status" value="1"/>
</dbReference>
<dbReference type="Proteomes" id="UP000584824">
    <property type="component" value="Unassembled WGS sequence"/>
</dbReference>
<evidence type="ECO:0000313" key="12">
    <source>
        <dbReference type="Proteomes" id="UP000584824"/>
    </source>
</evidence>
<dbReference type="GO" id="GO:0005886">
    <property type="term" value="C:plasma membrane"/>
    <property type="evidence" value="ECO:0007669"/>
    <property type="project" value="UniProtKB-SubCell"/>
</dbReference>
<dbReference type="InterPro" id="IPR007387">
    <property type="entry name" value="TRAP_DctQ"/>
</dbReference>
<comment type="function">
    <text evidence="9">Part of the tripartite ATP-independent periplasmic (TRAP) transport system.</text>
</comment>
<keyword evidence="2 9" id="KW-0813">Transport</keyword>
<dbReference type="PANTHER" id="PTHR35011">
    <property type="entry name" value="2,3-DIKETO-L-GULONATE TRAP TRANSPORTER SMALL PERMEASE PROTEIN YIAM"/>
    <property type="match status" value="1"/>
</dbReference>
<gene>
    <name evidence="11" type="ORF">GGQ66_004325</name>
</gene>
<evidence type="ECO:0000256" key="3">
    <source>
        <dbReference type="ARBA" id="ARBA00022475"/>
    </source>
</evidence>
<keyword evidence="6 9" id="KW-1133">Transmembrane helix</keyword>
<dbReference type="RefSeq" id="WP_183795487.1">
    <property type="nucleotide sequence ID" value="NZ_JACIDU010000028.1"/>
</dbReference>
<evidence type="ECO:0000256" key="8">
    <source>
        <dbReference type="ARBA" id="ARBA00038436"/>
    </source>
</evidence>